<dbReference type="Proteomes" id="UP000266886">
    <property type="component" value="Unassembled WGS sequence"/>
</dbReference>
<dbReference type="InterPro" id="IPR047741">
    <property type="entry name" value="DIP1984-like"/>
</dbReference>
<dbReference type="EMBL" id="RDRE01000009">
    <property type="protein sequence ID" value="RMD19104.1"/>
    <property type="molecule type" value="Genomic_DNA"/>
</dbReference>
<proteinExistence type="predicted"/>
<evidence type="ECO:0008006" key="3">
    <source>
        <dbReference type="Google" id="ProtNLM"/>
    </source>
</evidence>
<evidence type="ECO:0000313" key="2">
    <source>
        <dbReference type="Proteomes" id="UP000266886"/>
    </source>
</evidence>
<protein>
    <recommendedName>
        <fullName evidence="3">DIP1984 family protein</fullName>
    </recommendedName>
</protein>
<dbReference type="Gene3D" id="6.10.320.10">
    <property type="match status" value="1"/>
</dbReference>
<organism evidence="1 2">
    <name type="scientific">Corynebacterium gottingense</name>
    <dbReference type="NCBI Taxonomy" id="2041036"/>
    <lineage>
        <taxon>Bacteria</taxon>
        <taxon>Bacillati</taxon>
        <taxon>Actinomycetota</taxon>
        <taxon>Actinomycetes</taxon>
        <taxon>Mycobacteriales</taxon>
        <taxon>Corynebacteriaceae</taxon>
        <taxon>Corynebacterium</taxon>
    </lineage>
</organism>
<evidence type="ECO:0000313" key="1">
    <source>
        <dbReference type="EMBL" id="RMD19104.1"/>
    </source>
</evidence>
<name>A0ABX9UJ51_9CORY</name>
<dbReference type="Pfam" id="PF20935">
    <property type="entry name" value="DUF6847"/>
    <property type="match status" value="1"/>
</dbReference>
<keyword evidence="2" id="KW-1185">Reference proteome</keyword>
<accession>A0ABX9UJ51</accession>
<sequence length="151" mass="16986">MLLAEALAQRAEAQHRLDELRSRLVDQALVQEGDEPAENPAELLEEAAHVLEQIETLVRRINHTNSVTTFEGDATLTDAIARRDALLRAGRLYSAVADAATERMNRYSRSEVRYVPTVDAAALRKMSDGAAKEYRQLDTKIQQLNWATELR</sequence>
<reference evidence="1 2" key="1">
    <citation type="submission" date="2018-10" db="EMBL/GenBank/DDBJ databases">
        <title>Whole genome sequence of Corynebacterium gottingense DSM 130494T.</title>
        <authorList>
            <person name="Bernier A.-M."/>
            <person name="Bernard K."/>
        </authorList>
    </citation>
    <scope>NUCLEOTIDE SEQUENCE [LARGE SCALE GENOMIC DNA]</scope>
    <source>
        <strain evidence="1 2">DSM 103494</strain>
    </source>
</reference>
<dbReference type="NCBIfam" id="NF038048">
    <property type="entry name" value="DIP1984_fam"/>
    <property type="match status" value="1"/>
</dbReference>
<gene>
    <name evidence="1" type="ORF">EAW56_07305</name>
</gene>
<dbReference type="RefSeq" id="WP_122085896.1">
    <property type="nucleotide sequence ID" value="NZ_CBCRWO010000007.1"/>
</dbReference>
<comment type="caution">
    <text evidence="1">The sequence shown here is derived from an EMBL/GenBank/DDBJ whole genome shotgun (WGS) entry which is preliminary data.</text>
</comment>
<dbReference type="CDD" id="cd12208">
    <property type="entry name" value="DIP1984-like"/>
    <property type="match status" value="1"/>
</dbReference>